<dbReference type="GO" id="GO:0030288">
    <property type="term" value="C:outer membrane-bounded periplasmic space"/>
    <property type="evidence" value="ECO:0007669"/>
    <property type="project" value="InterPro"/>
</dbReference>
<feature type="signal peptide" evidence="5">
    <location>
        <begin position="1"/>
        <end position="23"/>
    </location>
</feature>
<organism evidence="7 8">
    <name type="scientific">Hyphomonas chukchiensis</name>
    <dbReference type="NCBI Taxonomy" id="1280947"/>
    <lineage>
        <taxon>Bacteria</taxon>
        <taxon>Pseudomonadati</taxon>
        <taxon>Pseudomonadota</taxon>
        <taxon>Alphaproteobacteria</taxon>
        <taxon>Hyphomonadales</taxon>
        <taxon>Hyphomonadaceae</taxon>
        <taxon>Hyphomonas</taxon>
    </lineage>
</organism>
<dbReference type="SUPFAM" id="SSF50998">
    <property type="entry name" value="Quinoprotein alcohol dehydrogenase-like"/>
    <property type="match status" value="1"/>
</dbReference>
<dbReference type="STRING" id="1280947.HY30_15865"/>
<feature type="domain" description="Pyrrolo-quinoline quinone repeat" evidence="6">
    <location>
        <begin position="72"/>
        <end position="381"/>
    </location>
</feature>
<evidence type="ECO:0000256" key="3">
    <source>
        <dbReference type="ARBA" id="ARBA00022891"/>
    </source>
</evidence>
<comment type="caution">
    <text evidence="7">The sequence shown here is derived from an EMBL/GenBank/DDBJ whole genome shotgun (WGS) entry which is preliminary data.</text>
</comment>
<accession>A0A062UJS7</accession>
<gene>
    <name evidence="7" type="ORF">HY30_15865</name>
</gene>
<name>A0A062UJS7_9PROT</name>
<keyword evidence="3" id="KW-0634">PQQ</keyword>
<dbReference type="PROSITE" id="PS00364">
    <property type="entry name" value="BACTERIAL_PQQ_2"/>
    <property type="match status" value="1"/>
</dbReference>
<dbReference type="AlphaFoldDB" id="A0A062UJS7"/>
<dbReference type="InterPro" id="IPR011047">
    <property type="entry name" value="Quinoprotein_ADH-like_sf"/>
</dbReference>
<evidence type="ECO:0000256" key="4">
    <source>
        <dbReference type="ARBA" id="ARBA00023002"/>
    </source>
</evidence>
<evidence type="ECO:0000313" key="8">
    <source>
        <dbReference type="Proteomes" id="UP000027190"/>
    </source>
</evidence>
<evidence type="ECO:0000256" key="2">
    <source>
        <dbReference type="ARBA" id="ARBA00008156"/>
    </source>
</evidence>
<dbReference type="Pfam" id="PF01011">
    <property type="entry name" value="PQQ"/>
    <property type="match status" value="2"/>
</dbReference>
<keyword evidence="4" id="KW-0560">Oxidoreductase</keyword>
<dbReference type="InterPro" id="IPR001479">
    <property type="entry name" value="Quinoprotein_DH_CS"/>
</dbReference>
<comment type="similarity">
    <text evidence="2">Belongs to the bacterial PQQ dehydrogenase family.</text>
</comment>
<keyword evidence="5" id="KW-0732">Signal</keyword>
<dbReference type="InterPro" id="IPR002372">
    <property type="entry name" value="PQQ_rpt_dom"/>
</dbReference>
<dbReference type="InterPro" id="IPR018391">
    <property type="entry name" value="PQQ_b-propeller_rpt"/>
</dbReference>
<protein>
    <recommendedName>
        <fullName evidence="6">Pyrrolo-quinoline quinone repeat domain-containing protein</fullName>
    </recommendedName>
</protein>
<comment type="cofactor">
    <cofactor evidence="1">
        <name>pyrroloquinoline quinone</name>
        <dbReference type="ChEBI" id="CHEBI:58442"/>
    </cofactor>
</comment>
<feature type="chain" id="PRO_5001615212" description="Pyrrolo-quinoline quinone repeat domain-containing protein" evidence="5">
    <location>
        <begin position="24"/>
        <end position="603"/>
    </location>
</feature>
<dbReference type="EMBL" id="AWFG01000020">
    <property type="protein sequence ID" value="KCZ58681.1"/>
    <property type="molecule type" value="Genomic_DNA"/>
</dbReference>
<sequence length="603" mass="65290">MKVSACAALALISILAPFEGARAQAPSDCPYYVCAGEADAYAGSIARQRERLLSQLTPVTDAMLEEPSPGDWLNWRRTQNGWGFSPLEQVNRDTASELQLAWSWSMEAGPNVSTPIIHDGVLFVQNFGDRVQALDAATGDLLWDNNRATRKDSGRFRGKKSMAIYEDKLIIATEDEHLVALNVRTGKVVWDQPVASAEQNYHFSGGPIVANGKIVAGLSGCVRNQPGGCYIAGYEAETGHELWRFYTVAKPGEPGGESWAGLPLEERRGGSVWMPGTYDPELNLVFYGTGQATPYNAVQRGTETGGSQTGLLFTNSTLALNPDTGKLAWFYQHLPNDTWDLDYAFERLVIPLTVDGEKRKAVATIGKLGIVELLDAATGEFLAANDLGIQNIIKSIDPGTGEKFIDESRWPQSLDSKLSYCPGPGGARNWPATSYDPRTEMLYVPMNEHCAVAVAAPLEPGEKYNGGAGSTYIFSPTPNSDGRIGRFEAYSFSAMKSQWRYRERAPQGAGALATAGGIVFGGSLDRRFRAMQSETGDVLWETRLSAAVNSLPVTYEANGKQFVAVMTGSGTTFEGAFAGMLPEVRNPPTASATLWVFSVGENQ</sequence>
<feature type="domain" description="Pyrrolo-quinoline quinone repeat" evidence="6">
    <location>
        <begin position="494"/>
        <end position="563"/>
    </location>
</feature>
<dbReference type="SMART" id="SM00564">
    <property type="entry name" value="PQQ"/>
    <property type="match status" value="4"/>
</dbReference>
<proteinExistence type="inferred from homology"/>
<dbReference type="RefSeq" id="WP_051615182.1">
    <property type="nucleotide sequence ID" value="NZ_AWFG01000020.1"/>
</dbReference>
<keyword evidence="8" id="KW-1185">Reference proteome</keyword>
<dbReference type="PANTHER" id="PTHR32303:SF20">
    <property type="entry name" value="QUINOPROTEIN ETHANOL DEHYDROGENASE"/>
    <property type="match status" value="1"/>
</dbReference>
<reference evidence="7 8" key="1">
    <citation type="journal article" date="2014" name="Antonie Van Leeuwenhoek">
        <title>Hyphomonas beringensis sp. nov. and Hyphomonas chukchiensis sp. nov., isolated from surface seawater of the Bering Sea and Chukchi Sea.</title>
        <authorList>
            <person name="Li C."/>
            <person name="Lai Q."/>
            <person name="Li G."/>
            <person name="Dong C."/>
            <person name="Wang J."/>
            <person name="Liao Y."/>
            <person name="Shao Z."/>
        </authorList>
    </citation>
    <scope>NUCLEOTIDE SEQUENCE [LARGE SCALE GENOMIC DNA]</scope>
    <source>
        <strain evidence="7 8">BH-BN04-4</strain>
    </source>
</reference>
<dbReference type="PATRIC" id="fig|1280947.3.peg.1766"/>
<dbReference type="GO" id="GO:0016491">
    <property type="term" value="F:oxidoreductase activity"/>
    <property type="evidence" value="ECO:0007669"/>
    <property type="project" value="UniProtKB-KW"/>
</dbReference>
<dbReference type="PANTHER" id="PTHR32303">
    <property type="entry name" value="QUINOPROTEIN ALCOHOL DEHYDROGENASE (CYTOCHROME C)"/>
    <property type="match status" value="1"/>
</dbReference>
<dbReference type="eggNOG" id="COG4993">
    <property type="taxonomic scope" value="Bacteria"/>
</dbReference>
<evidence type="ECO:0000259" key="6">
    <source>
        <dbReference type="Pfam" id="PF01011"/>
    </source>
</evidence>
<dbReference type="Gene3D" id="2.140.10.10">
    <property type="entry name" value="Quinoprotein alcohol dehydrogenase-like superfamily"/>
    <property type="match status" value="1"/>
</dbReference>
<dbReference type="OrthoDB" id="9794322at2"/>
<evidence type="ECO:0000256" key="5">
    <source>
        <dbReference type="SAM" id="SignalP"/>
    </source>
</evidence>
<evidence type="ECO:0000256" key="1">
    <source>
        <dbReference type="ARBA" id="ARBA00001931"/>
    </source>
</evidence>
<dbReference type="Proteomes" id="UP000027190">
    <property type="component" value="Unassembled WGS sequence"/>
</dbReference>
<evidence type="ECO:0000313" key="7">
    <source>
        <dbReference type="EMBL" id="KCZ58681.1"/>
    </source>
</evidence>